<dbReference type="AlphaFoldDB" id="H2C7X4"/>
<reference evidence="2 3" key="1">
    <citation type="submission" date="2012-01" db="EMBL/GenBank/DDBJ databases">
        <title>Improved High-Quality Draft sequence of Metallosphaera yellowstonensis MK1.</title>
        <authorList>
            <consortium name="US DOE Joint Genome Institute"/>
            <person name="Lucas S."/>
            <person name="Han J."/>
            <person name="Cheng J.-F."/>
            <person name="Goodwin L."/>
            <person name="Pitluck S."/>
            <person name="Peters L."/>
            <person name="Teshima H."/>
            <person name="Detter J.C."/>
            <person name="Han C."/>
            <person name="Tapia R."/>
            <person name="Land M."/>
            <person name="Hauser L."/>
            <person name="Kyrpides N."/>
            <person name="Kozubal M."/>
            <person name="Macur R.E."/>
            <person name="Jay Z."/>
            <person name="Inskeep W."/>
            <person name="Woyke T."/>
        </authorList>
    </citation>
    <scope>NUCLEOTIDE SEQUENCE [LARGE SCALE GENOMIC DNA]</scope>
    <source>
        <strain evidence="2 3">MK1</strain>
    </source>
</reference>
<evidence type="ECO:0000256" key="1">
    <source>
        <dbReference type="SAM" id="Phobius"/>
    </source>
</evidence>
<feature type="transmembrane region" description="Helical" evidence="1">
    <location>
        <begin position="160"/>
        <end position="178"/>
    </location>
</feature>
<name>H2C7X4_9CREN</name>
<keyword evidence="3" id="KW-1185">Reference proteome</keyword>
<feature type="transmembrane region" description="Helical" evidence="1">
    <location>
        <begin position="125"/>
        <end position="148"/>
    </location>
</feature>
<dbReference type="OrthoDB" id="43301at2157"/>
<keyword evidence="1" id="KW-1133">Transmembrane helix</keyword>
<evidence type="ECO:0000313" key="3">
    <source>
        <dbReference type="Proteomes" id="UP000003980"/>
    </source>
</evidence>
<feature type="transmembrane region" description="Helical" evidence="1">
    <location>
        <begin position="100"/>
        <end position="119"/>
    </location>
</feature>
<dbReference type="STRING" id="671065.MetMK1DRAFT_00026730"/>
<sequence>MIFTDLLVTGLLALSHGLEPDHISGARMMKTRRKVAIFAAFHSLGFLLIAIPIAIALSLASYVRPSLEAASYIVGIAFGMILLMSVILGKELEIEPRGAGIVQGALVVTPSKILAIIFAMDTGSVLYGVFIVAWFSAITWISIFLMGWINVYVPKSADRYVNLAVSILTIAYFTFLLVDPLTV</sequence>
<accession>H2C7X4</accession>
<dbReference type="eggNOG" id="arCOG06012">
    <property type="taxonomic scope" value="Archaea"/>
</dbReference>
<dbReference type="RefSeq" id="WP_009074462.1">
    <property type="nucleotide sequence ID" value="NZ_JH597770.1"/>
</dbReference>
<organism evidence="2 3">
    <name type="scientific">Metallosphaera yellowstonensis MK1</name>
    <dbReference type="NCBI Taxonomy" id="671065"/>
    <lineage>
        <taxon>Archaea</taxon>
        <taxon>Thermoproteota</taxon>
        <taxon>Thermoprotei</taxon>
        <taxon>Sulfolobales</taxon>
        <taxon>Sulfolobaceae</taxon>
        <taxon>Metallosphaera</taxon>
    </lineage>
</organism>
<proteinExistence type="predicted"/>
<feature type="transmembrane region" description="Helical" evidence="1">
    <location>
        <begin position="35"/>
        <end position="63"/>
    </location>
</feature>
<gene>
    <name evidence="2" type="ORF">MetMK1DRAFT_00026730</name>
</gene>
<feature type="transmembrane region" description="Helical" evidence="1">
    <location>
        <begin position="69"/>
        <end position="88"/>
    </location>
</feature>
<keyword evidence="1" id="KW-0472">Membrane</keyword>
<protein>
    <submittedName>
        <fullName evidence="2">Uncharacterized protein</fullName>
    </submittedName>
</protein>
<keyword evidence="1" id="KW-0812">Transmembrane</keyword>
<evidence type="ECO:0000313" key="2">
    <source>
        <dbReference type="EMBL" id="EHP68250.1"/>
    </source>
</evidence>
<dbReference type="HOGENOM" id="CLU_115694_0_0_2"/>
<dbReference type="Proteomes" id="UP000003980">
    <property type="component" value="Unassembled WGS sequence"/>
</dbReference>
<dbReference type="EMBL" id="JH597770">
    <property type="protein sequence ID" value="EHP68250.1"/>
    <property type="molecule type" value="Genomic_DNA"/>
</dbReference>